<feature type="domain" description="Peptidase S26" evidence="14">
    <location>
        <begin position="10"/>
        <end position="164"/>
    </location>
</feature>
<dbReference type="Proteomes" id="UP000256520">
    <property type="component" value="Unassembled WGS sequence"/>
</dbReference>
<dbReference type="AlphaFoldDB" id="A0A3D8PRV8"/>
<dbReference type="InterPro" id="IPR019756">
    <property type="entry name" value="Pept_S26A_signal_pept_1_Ser-AS"/>
</dbReference>
<evidence type="ECO:0000256" key="6">
    <source>
        <dbReference type="ARBA" id="ARBA00022670"/>
    </source>
</evidence>
<accession>A0A3D8PRV8</accession>
<dbReference type="EC" id="3.4.21.89" evidence="4 12"/>
<evidence type="ECO:0000256" key="7">
    <source>
        <dbReference type="ARBA" id="ARBA00022692"/>
    </source>
</evidence>
<dbReference type="FunFam" id="2.10.109.10:FF:000008">
    <property type="entry name" value="Signal peptidase I"/>
    <property type="match status" value="1"/>
</dbReference>
<dbReference type="PROSITE" id="PS00761">
    <property type="entry name" value="SPASE_I_3"/>
    <property type="match status" value="1"/>
</dbReference>
<keyword evidence="5" id="KW-1003">Cell membrane</keyword>
<organism evidence="15 16">
    <name type="scientific">Oceanobacillus chungangensis</name>
    <dbReference type="NCBI Taxonomy" id="1229152"/>
    <lineage>
        <taxon>Bacteria</taxon>
        <taxon>Bacillati</taxon>
        <taxon>Bacillota</taxon>
        <taxon>Bacilli</taxon>
        <taxon>Bacillales</taxon>
        <taxon>Bacillaceae</taxon>
        <taxon>Oceanobacillus</taxon>
    </lineage>
</organism>
<dbReference type="InterPro" id="IPR000223">
    <property type="entry name" value="Pept_S26A_signal_pept_1"/>
</dbReference>
<name>A0A3D8PRV8_9BACI</name>
<evidence type="ECO:0000256" key="1">
    <source>
        <dbReference type="ARBA" id="ARBA00000677"/>
    </source>
</evidence>
<evidence type="ECO:0000259" key="14">
    <source>
        <dbReference type="Pfam" id="PF10502"/>
    </source>
</evidence>
<dbReference type="GO" id="GO:0009003">
    <property type="term" value="F:signal peptidase activity"/>
    <property type="evidence" value="ECO:0007669"/>
    <property type="project" value="UniProtKB-EC"/>
</dbReference>
<evidence type="ECO:0000256" key="10">
    <source>
        <dbReference type="ARBA" id="ARBA00023136"/>
    </source>
</evidence>
<dbReference type="InterPro" id="IPR036286">
    <property type="entry name" value="LexA/Signal_pep-like_sf"/>
</dbReference>
<evidence type="ECO:0000256" key="3">
    <source>
        <dbReference type="ARBA" id="ARBA00009370"/>
    </source>
</evidence>
<dbReference type="InterPro" id="IPR019758">
    <property type="entry name" value="Pept_S26A_signal_pept_1_CS"/>
</dbReference>
<evidence type="ECO:0000256" key="11">
    <source>
        <dbReference type="PIRSR" id="PIRSR600223-1"/>
    </source>
</evidence>
<dbReference type="PANTHER" id="PTHR43390">
    <property type="entry name" value="SIGNAL PEPTIDASE I"/>
    <property type="match status" value="1"/>
</dbReference>
<dbReference type="SUPFAM" id="SSF51306">
    <property type="entry name" value="LexA/Signal peptidase"/>
    <property type="match status" value="1"/>
</dbReference>
<keyword evidence="6 12" id="KW-0645">Protease</keyword>
<evidence type="ECO:0000256" key="13">
    <source>
        <dbReference type="RuleBase" id="RU362042"/>
    </source>
</evidence>
<comment type="caution">
    <text evidence="15">The sequence shown here is derived from an EMBL/GenBank/DDBJ whole genome shotgun (WGS) entry which is preliminary data.</text>
</comment>
<evidence type="ECO:0000256" key="12">
    <source>
        <dbReference type="RuleBase" id="RU003993"/>
    </source>
</evidence>
<comment type="similarity">
    <text evidence="3 13">Belongs to the peptidase S26 family.</text>
</comment>
<evidence type="ECO:0000313" key="15">
    <source>
        <dbReference type="EMBL" id="RDW17988.1"/>
    </source>
</evidence>
<keyword evidence="16" id="KW-1185">Reference proteome</keyword>
<evidence type="ECO:0000256" key="8">
    <source>
        <dbReference type="ARBA" id="ARBA00022801"/>
    </source>
</evidence>
<dbReference type="GO" id="GO:0006465">
    <property type="term" value="P:signal peptide processing"/>
    <property type="evidence" value="ECO:0007669"/>
    <property type="project" value="InterPro"/>
</dbReference>
<keyword evidence="7 12" id="KW-0812">Transmembrane</keyword>
<protein>
    <recommendedName>
        <fullName evidence="4 12">Signal peptidase I</fullName>
        <ecNumber evidence="4 12">3.4.21.89</ecNumber>
    </recommendedName>
</protein>
<evidence type="ECO:0000313" key="16">
    <source>
        <dbReference type="Proteomes" id="UP000256520"/>
    </source>
</evidence>
<dbReference type="InterPro" id="IPR019533">
    <property type="entry name" value="Peptidase_S26"/>
</dbReference>
<dbReference type="NCBIfam" id="TIGR02227">
    <property type="entry name" value="sigpep_I_bact"/>
    <property type="match status" value="1"/>
</dbReference>
<dbReference type="CDD" id="cd06530">
    <property type="entry name" value="S26_SPase_I"/>
    <property type="match status" value="1"/>
</dbReference>
<keyword evidence="9 12" id="KW-1133">Transmembrane helix</keyword>
<dbReference type="Gene3D" id="2.10.109.10">
    <property type="entry name" value="Umud Fragment, subunit A"/>
    <property type="match status" value="1"/>
</dbReference>
<dbReference type="InterPro" id="IPR019757">
    <property type="entry name" value="Pept_S26A_signal_pept_1_Lys-AS"/>
</dbReference>
<dbReference type="PROSITE" id="PS00760">
    <property type="entry name" value="SPASE_I_2"/>
    <property type="match status" value="1"/>
</dbReference>
<dbReference type="OrthoDB" id="9802919at2"/>
<keyword evidence="10 12" id="KW-0472">Membrane</keyword>
<feature type="active site" evidence="11">
    <location>
        <position position="41"/>
    </location>
</feature>
<gene>
    <name evidence="15" type="primary">lepB</name>
    <name evidence="15" type="ORF">CWR45_11710</name>
</gene>
<sequence>MTKSKEKNEWLEWGKAIVIAIIIALLLRTFIFATSIVEGESMEPTLEDGERVILNKLVYLINDPDRGDIVIIQRPYKNYVKRVIGLPGEKIEIIAGELLIDGKPYDQDFITDEVIKHTGNFGPITVPEESYFVLGDNRAISKDSRNGLGFIDEEEIIGKSEIIIYPFSEWELTK</sequence>
<keyword evidence="8 12" id="KW-0378">Hydrolase</keyword>
<evidence type="ECO:0000256" key="5">
    <source>
        <dbReference type="ARBA" id="ARBA00022475"/>
    </source>
</evidence>
<comment type="catalytic activity">
    <reaction evidence="1 12">
        <text>Cleavage of hydrophobic, N-terminal signal or leader sequences from secreted and periplasmic proteins.</text>
        <dbReference type="EC" id="3.4.21.89"/>
    </reaction>
</comment>
<dbReference type="PROSITE" id="PS00501">
    <property type="entry name" value="SPASE_I_1"/>
    <property type="match status" value="1"/>
</dbReference>
<dbReference type="GO" id="GO:0005886">
    <property type="term" value="C:plasma membrane"/>
    <property type="evidence" value="ECO:0007669"/>
    <property type="project" value="UniProtKB-SubCell"/>
</dbReference>
<evidence type="ECO:0000256" key="4">
    <source>
        <dbReference type="ARBA" id="ARBA00013208"/>
    </source>
</evidence>
<dbReference type="PANTHER" id="PTHR43390:SF1">
    <property type="entry name" value="CHLOROPLAST PROCESSING PEPTIDASE"/>
    <property type="match status" value="1"/>
</dbReference>
<dbReference type="GO" id="GO:0004252">
    <property type="term" value="F:serine-type endopeptidase activity"/>
    <property type="evidence" value="ECO:0007669"/>
    <property type="project" value="InterPro"/>
</dbReference>
<proteinExistence type="inferred from homology"/>
<comment type="subcellular location">
    <subcellularLocation>
        <location evidence="2">Cell membrane</location>
        <topology evidence="2">Single-pass type II membrane protein</topology>
    </subcellularLocation>
    <subcellularLocation>
        <location evidence="13">Membrane</location>
        <topology evidence="13">Single-pass type II membrane protein</topology>
    </subcellularLocation>
</comment>
<feature type="transmembrane region" description="Helical" evidence="12">
    <location>
        <begin position="16"/>
        <end position="37"/>
    </location>
</feature>
<dbReference type="Pfam" id="PF10502">
    <property type="entry name" value="Peptidase_S26"/>
    <property type="match status" value="1"/>
</dbReference>
<dbReference type="PRINTS" id="PR00727">
    <property type="entry name" value="LEADERPTASE"/>
</dbReference>
<reference evidence="16" key="1">
    <citation type="submission" date="2017-11" db="EMBL/GenBank/DDBJ databases">
        <authorList>
            <person name="Zhu W."/>
        </authorList>
    </citation>
    <scope>NUCLEOTIDE SEQUENCE [LARGE SCALE GENOMIC DNA]</scope>
    <source>
        <strain evidence="16">CAU 1051</strain>
    </source>
</reference>
<evidence type="ECO:0000256" key="2">
    <source>
        <dbReference type="ARBA" id="ARBA00004401"/>
    </source>
</evidence>
<dbReference type="EMBL" id="PIOD01000011">
    <property type="protein sequence ID" value="RDW17988.1"/>
    <property type="molecule type" value="Genomic_DNA"/>
</dbReference>
<feature type="active site" evidence="11">
    <location>
        <position position="81"/>
    </location>
</feature>
<dbReference type="RefSeq" id="WP_115750050.1">
    <property type="nucleotide sequence ID" value="NZ_PIOD01000011.1"/>
</dbReference>
<evidence type="ECO:0000256" key="9">
    <source>
        <dbReference type="ARBA" id="ARBA00022989"/>
    </source>
</evidence>